<organism evidence="7 8">
    <name type="scientific">Clupea harengus</name>
    <name type="common">Atlantic herring</name>
    <dbReference type="NCBI Taxonomy" id="7950"/>
    <lineage>
        <taxon>Eukaryota</taxon>
        <taxon>Metazoa</taxon>
        <taxon>Chordata</taxon>
        <taxon>Craniata</taxon>
        <taxon>Vertebrata</taxon>
        <taxon>Euteleostomi</taxon>
        <taxon>Actinopterygii</taxon>
        <taxon>Neopterygii</taxon>
        <taxon>Teleostei</taxon>
        <taxon>Clupei</taxon>
        <taxon>Clupeiformes</taxon>
        <taxon>Clupeoidei</taxon>
        <taxon>Clupeidae</taxon>
        <taxon>Clupea</taxon>
    </lineage>
</organism>
<dbReference type="Pfam" id="PF10461">
    <property type="entry name" value="Peptidase_S68"/>
    <property type="match status" value="1"/>
</dbReference>
<feature type="compositionally biased region" description="Pro residues" evidence="4">
    <location>
        <begin position="472"/>
        <end position="485"/>
    </location>
</feature>
<name>A0A6P8FBD8_CLUHA</name>
<dbReference type="GeneID" id="105912024"/>
<dbReference type="SUPFAM" id="SSF47986">
    <property type="entry name" value="DEATH domain"/>
    <property type="match status" value="1"/>
</dbReference>
<dbReference type="SMART" id="SM00364">
    <property type="entry name" value="LRR_BAC"/>
    <property type="match status" value="5"/>
</dbReference>
<evidence type="ECO:0000259" key="6">
    <source>
        <dbReference type="PROSITE" id="PS51145"/>
    </source>
</evidence>
<evidence type="ECO:0000313" key="8">
    <source>
        <dbReference type="RefSeq" id="XP_031420512.1"/>
    </source>
</evidence>
<feature type="domain" description="ZU5" evidence="6">
    <location>
        <begin position="639"/>
        <end position="780"/>
    </location>
</feature>
<feature type="site" description="Cleavage; by autolysis" evidence="3">
    <location>
        <begin position="771"/>
        <end position="772"/>
    </location>
</feature>
<feature type="region of interest" description="Disordered" evidence="4">
    <location>
        <begin position="124"/>
        <end position="161"/>
    </location>
</feature>
<dbReference type="Pfam" id="PF13855">
    <property type="entry name" value="LRR_8"/>
    <property type="match status" value="1"/>
</dbReference>
<dbReference type="PANTHER" id="PTHR48051">
    <property type="match status" value="1"/>
</dbReference>
<dbReference type="SUPFAM" id="SSF52058">
    <property type="entry name" value="L domain-like"/>
    <property type="match status" value="1"/>
</dbReference>
<dbReference type="CTD" id="55367"/>
<dbReference type="InterPro" id="IPR050216">
    <property type="entry name" value="LRR_domain-containing"/>
</dbReference>
<dbReference type="Proteomes" id="UP000515152">
    <property type="component" value="Chromosome 3"/>
</dbReference>
<dbReference type="AlphaFoldDB" id="A0A6P8FBD8"/>
<feature type="compositionally biased region" description="Acidic residues" evidence="4">
    <location>
        <begin position="10"/>
        <end position="20"/>
    </location>
</feature>
<dbReference type="FunFam" id="1.10.533.10:FF:000088">
    <property type="entry name" value="P53-induced death domain protein 1"/>
    <property type="match status" value="1"/>
</dbReference>
<dbReference type="PRINTS" id="PR00019">
    <property type="entry name" value="LEURICHRPT"/>
</dbReference>
<dbReference type="InterPro" id="IPR003591">
    <property type="entry name" value="Leu-rich_rpt_typical-subtyp"/>
</dbReference>
<dbReference type="RefSeq" id="XP_031420512.1">
    <property type="nucleotide sequence ID" value="XM_031564652.2"/>
</dbReference>
<dbReference type="Gene3D" id="2.60.220.30">
    <property type="match status" value="2"/>
</dbReference>
<dbReference type="InterPro" id="IPR011029">
    <property type="entry name" value="DEATH-like_dom_sf"/>
</dbReference>
<dbReference type="PANTHER" id="PTHR48051:SF1">
    <property type="entry name" value="RAS SUPPRESSOR PROTEIN 1"/>
    <property type="match status" value="1"/>
</dbReference>
<dbReference type="InterPro" id="IPR000488">
    <property type="entry name" value="Death_dom"/>
</dbReference>
<dbReference type="SMART" id="SM00369">
    <property type="entry name" value="LRR_TYP"/>
    <property type="match status" value="6"/>
</dbReference>
<keyword evidence="1" id="KW-0433">Leucine-rich repeat</keyword>
<proteinExistence type="predicted"/>
<dbReference type="Gene3D" id="1.10.533.10">
    <property type="entry name" value="Death Domain, Fas"/>
    <property type="match status" value="1"/>
</dbReference>
<dbReference type="InterPro" id="IPR019502">
    <property type="entry name" value="Peptidase_S68_pidd"/>
</dbReference>
<evidence type="ECO:0000256" key="1">
    <source>
        <dbReference type="ARBA" id="ARBA00022614"/>
    </source>
</evidence>
<dbReference type="PROSITE" id="PS51145">
    <property type="entry name" value="ZU5"/>
    <property type="match status" value="1"/>
</dbReference>
<evidence type="ECO:0000313" key="7">
    <source>
        <dbReference type="Proteomes" id="UP000515152"/>
    </source>
</evidence>
<dbReference type="GO" id="GO:0007165">
    <property type="term" value="P:signal transduction"/>
    <property type="evidence" value="ECO:0007669"/>
    <property type="project" value="InterPro"/>
</dbReference>
<evidence type="ECO:0000256" key="2">
    <source>
        <dbReference type="ARBA" id="ARBA00022737"/>
    </source>
</evidence>
<dbReference type="GO" id="GO:0005737">
    <property type="term" value="C:cytoplasm"/>
    <property type="evidence" value="ECO:0007669"/>
    <property type="project" value="TreeGrafter"/>
</dbReference>
<dbReference type="PROSITE" id="PS51450">
    <property type="entry name" value="LRR"/>
    <property type="match status" value="2"/>
</dbReference>
<dbReference type="PROSITE" id="PS50017">
    <property type="entry name" value="DEATH_DOMAIN"/>
    <property type="match status" value="1"/>
</dbReference>
<reference evidence="8" key="1">
    <citation type="submission" date="2025-08" db="UniProtKB">
        <authorList>
            <consortium name="RefSeq"/>
        </authorList>
    </citation>
    <scope>IDENTIFICATION</scope>
</reference>
<feature type="region of interest" description="Disordered" evidence="4">
    <location>
        <begin position="467"/>
        <end position="490"/>
    </location>
</feature>
<dbReference type="InterPro" id="IPR001611">
    <property type="entry name" value="Leu-rich_rpt"/>
</dbReference>
<dbReference type="FunFam" id="3.80.10.10:FF:001086">
    <property type="entry name" value="P53-induced death domain protein 1"/>
    <property type="match status" value="1"/>
</dbReference>
<dbReference type="OrthoDB" id="676979at2759"/>
<dbReference type="KEGG" id="char:105912024"/>
<evidence type="ECO:0000259" key="5">
    <source>
        <dbReference type="PROSITE" id="PS50017"/>
    </source>
</evidence>
<feature type="domain" description="Death" evidence="5">
    <location>
        <begin position="968"/>
        <end position="1052"/>
    </location>
</feature>
<dbReference type="GO" id="GO:0006915">
    <property type="term" value="P:apoptotic process"/>
    <property type="evidence" value="ECO:0007669"/>
    <property type="project" value="InterPro"/>
</dbReference>
<dbReference type="Pfam" id="PF00531">
    <property type="entry name" value="Death"/>
    <property type="match status" value="1"/>
</dbReference>
<feature type="region of interest" description="Disordered" evidence="4">
    <location>
        <begin position="1"/>
        <end position="68"/>
    </location>
</feature>
<dbReference type="FunFam" id="2.60.220.30:FF:000011">
    <property type="entry name" value="P53-induced death domain protein 1"/>
    <property type="match status" value="1"/>
</dbReference>
<evidence type="ECO:0000256" key="4">
    <source>
        <dbReference type="SAM" id="MobiDB-lite"/>
    </source>
</evidence>
<protein>
    <submittedName>
        <fullName evidence="8">P53-induced death domain-containing protein 1</fullName>
    </submittedName>
</protein>
<feature type="region of interest" description="Disordered" evidence="4">
    <location>
        <begin position="194"/>
        <end position="220"/>
    </location>
</feature>
<feature type="compositionally biased region" description="Basic and acidic residues" evidence="4">
    <location>
        <begin position="35"/>
        <end position="49"/>
    </location>
</feature>
<dbReference type="GO" id="GO:0006974">
    <property type="term" value="P:DNA damage response"/>
    <property type="evidence" value="ECO:0007669"/>
    <property type="project" value="InterPro"/>
</dbReference>
<dbReference type="InterPro" id="IPR000906">
    <property type="entry name" value="ZU5_dom"/>
</dbReference>
<accession>A0A6P8FBD8</accession>
<keyword evidence="2" id="KW-0677">Repeat</keyword>
<gene>
    <name evidence="8" type="primary">pidd1</name>
</gene>
<dbReference type="InterPro" id="IPR032675">
    <property type="entry name" value="LRR_dom_sf"/>
</dbReference>
<feature type="site" description="Cleavage; by autolysis" evidence="3">
    <location>
        <begin position="629"/>
        <end position="630"/>
    </location>
</feature>
<keyword evidence="7" id="KW-1185">Reference proteome</keyword>
<sequence>MESERKSEDDRSEEAEEAEEEGRRCGGKNNSSEGARSREQGQDESERTAKVGRMTIQFPNGEGLSVMDASGRGDGGVAVMDAPGRGDGGVGVHTDTYGGRTPEHRLDKHLDHLSLGETDAAVAHGNGHCTADDEDVDAASLSRPPSDTWAPPNSETPSSFSPNLIPSFPLSSSFSPNLIPSFPLSSSSPNLIPSFPRSSSSSGSSLSITPSAAPSLSPPLPEGTEAGVLLAGARLALDVYKGGAGALPSLWEGHQEQLREVQYLRLGSEDQGALEGVLVVLPKLTRLRSLAIRGHRFHDSEGAPLPGLLSSLPSSSLSSLSLLVHLDLSFNRLSALPVCVLSLRALAELVLCCNRIATLPGEMGALASSLRRLDLLGNRLASLPPALGRLQGLLVLDVSANQLLALPDELGEMSSLRTLELSQNRLRELPTSLGSLSSLRQLVVHSNNLRSIPECVRALPNLSLDLRNNPIGRPPTPPPLPPNPPAQEDTALPELHLGINQHRFTVTTDGCHVFIPGGAELLFPRRCVASVTRLKWVEHRLDKKWVWLEEHDFLLSRPLELLPHSISFKRPVEVCVPYRRVHQREVVVRKFDGQQWSTLPTLTRRGSQRHSSQPRGRPARLACCSVREFSWFVAVARLVSDSCSVPPEGALLVSRVDPGIKLRFPPEATTHTRIVTLQVLQVALSEVQVLSGDLEACASPLLCLSQTPSMPFLQPIRVQVPLPPGLTGHMVDMSRLHLLHRDSASYTWSDITAQVSLQITQLYAIFTITHFSWYWLWYSTQKCISGVVRKVYHRLKQFRVQFLAQQKKSDPLQVLLQCLPACKVDGRLEALCDVYDGPQPSDVCDLLEGEQFFAGFERGIDINADRPDCMEGRLAFVFYSHLKNLKEVFICPSTGQQGPTRGQVSFYRGEVPSDVPVEVQVKRKGHDSQWMATLPIRLPGPGCEGSSVFAEREYPPLNLGDPESGYLTETNLRAISDRIGLDWRNIGMNLGISYYKLEQMQNDHSHDLGGLILKMLFHWARAQQSEGAVPRLIDAMQESGRRDLAEEVKEIVSVGKRKYQASLKRVGLQEEPPPVSQSETSA</sequence>
<dbReference type="Gene3D" id="3.80.10.10">
    <property type="entry name" value="Ribonuclease Inhibitor"/>
    <property type="match status" value="1"/>
</dbReference>
<feature type="compositionally biased region" description="Low complexity" evidence="4">
    <location>
        <begin position="194"/>
        <end position="215"/>
    </location>
</feature>
<evidence type="ECO:0000256" key="3">
    <source>
        <dbReference type="PIRSR" id="PIRSR619502-2"/>
    </source>
</evidence>
<dbReference type="Pfam" id="PF00791">
    <property type="entry name" value="ZU5"/>
    <property type="match status" value="1"/>
</dbReference>